<evidence type="ECO:0000313" key="1">
    <source>
        <dbReference type="EMBL" id="ACL38130.1"/>
    </source>
</evidence>
<organism evidence="1 2">
    <name type="scientific">Pseudarthrobacter chlorophenolicus (strain ATCC 700700 / DSM 12829 / CIP 107037 / JCM 12360 / KCTC 9906 / NCIMB 13794 / A6)</name>
    <name type="common">Arthrobacter chlorophenolicus</name>
    <dbReference type="NCBI Taxonomy" id="452863"/>
    <lineage>
        <taxon>Bacteria</taxon>
        <taxon>Bacillati</taxon>
        <taxon>Actinomycetota</taxon>
        <taxon>Actinomycetes</taxon>
        <taxon>Micrococcales</taxon>
        <taxon>Micrococcaceae</taxon>
        <taxon>Pseudarthrobacter</taxon>
    </lineage>
</organism>
<dbReference type="Proteomes" id="UP000002505">
    <property type="component" value="Chromosome"/>
</dbReference>
<dbReference type="AlphaFoldDB" id="B8H8F6"/>
<evidence type="ECO:0000313" key="2">
    <source>
        <dbReference type="Proteomes" id="UP000002505"/>
    </source>
</evidence>
<proteinExistence type="predicted"/>
<keyword evidence="2" id="KW-1185">Reference proteome</keyword>
<accession>B8H8F6</accession>
<name>B8H8F6_PSECP</name>
<gene>
    <name evidence="1" type="ordered locus">Achl_0127</name>
</gene>
<dbReference type="KEGG" id="ach:Achl_0127"/>
<protein>
    <submittedName>
        <fullName evidence="1">Uncharacterized protein</fullName>
    </submittedName>
</protein>
<reference evidence="1" key="1">
    <citation type="submission" date="2009-01" db="EMBL/GenBank/DDBJ databases">
        <title>Complete sequence of chromosome of Arthrobacter chlorophenolicus A6.</title>
        <authorList>
            <consortium name="US DOE Joint Genome Institute"/>
            <person name="Lucas S."/>
            <person name="Copeland A."/>
            <person name="Lapidus A."/>
            <person name="Glavina del Rio T."/>
            <person name="Tice H."/>
            <person name="Bruce D."/>
            <person name="Goodwin L."/>
            <person name="Pitluck S."/>
            <person name="Goltsman E."/>
            <person name="Clum A."/>
            <person name="Larimer F."/>
            <person name="Land M."/>
            <person name="Hauser L."/>
            <person name="Kyrpides N."/>
            <person name="Mikhailova N."/>
            <person name="Jansson J."/>
            <person name="Richardson P."/>
        </authorList>
    </citation>
    <scope>NUCLEOTIDE SEQUENCE [LARGE SCALE GENOMIC DNA]</scope>
    <source>
        <strain evidence="1">A6</strain>
    </source>
</reference>
<sequence>MKARALLKSRKEICVPDWQELCLGESVSILKNAQVIAMGRVKEVSKSGRVLWITTPSQVTEEFIMSDDVTVKISGRA</sequence>
<dbReference type="EMBL" id="CP001341">
    <property type="protein sequence ID" value="ACL38130.1"/>
    <property type="molecule type" value="Genomic_DNA"/>
</dbReference>
<dbReference type="HOGENOM" id="CLU_2630445_0_0_11"/>